<feature type="region of interest" description="Disordered" evidence="1">
    <location>
        <begin position="254"/>
        <end position="278"/>
    </location>
</feature>
<organism evidence="3 4">
    <name type="scientific">Cohnella boryungensis</name>
    <dbReference type="NCBI Taxonomy" id="768479"/>
    <lineage>
        <taxon>Bacteria</taxon>
        <taxon>Bacillati</taxon>
        <taxon>Bacillota</taxon>
        <taxon>Bacilli</taxon>
        <taxon>Bacillales</taxon>
        <taxon>Paenibacillaceae</taxon>
        <taxon>Cohnella</taxon>
    </lineage>
</organism>
<dbReference type="PANTHER" id="PTHR47739">
    <property type="entry name" value="TRNA1(VAL) (ADENINE(37)-N6)-METHYLTRANSFERASE"/>
    <property type="match status" value="1"/>
</dbReference>
<evidence type="ECO:0000313" key="4">
    <source>
        <dbReference type="Proteomes" id="UP001595755"/>
    </source>
</evidence>
<feature type="domain" description="Methyltransferase small" evidence="2">
    <location>
        <begin position="25"/>
        <end position="129"/>
    </location>
</feature>
<proteinExistence type="predicted"/>
<gene>
    <name evidence="3" type="ORF">ACFO1S_07720</name>
</gene>
<dbReference type="Gene3D" id="3.40.50.150">
    <property type="entry name" value="Vaccinia Virus protein VP39"/>
    <property type="match status" value="1"/>
</dbReference>
<accession>A0ABV8S7J1</accession>
<keyword evidence="4" id="KW-1185">Reference proteome</keyword>
<keyword evidence="3" id="KW-0489">Methyltransferase</keyword>
<sequence>MNEEPYEEFPLHPGERLDDLLTHDLQIIQSPEVFSFSLDAVLLARFVGVPAKGRILDLCTGNGVIPMLLTTRTEAVIDGIEIQPRLADMARRSVGRNRLEDRVTIIEGDLREWKPEGERYDVVTVNPPYLPLRSGDYKENYHQAMARHEIGCKLEDVIAACARSVRIGGRVAMVHRPSRLVDILDLMRRYRFEPKRIRFVHPRRESEANMVLIEGTRDGKPEVRLQPPLIVYEEDGEYTPELLAVFYGRAAELPDFKRPNGREPSSPKKTGAKEGTAQ</sequence>
<evidence type="ECO:0000259" key="2">
    <source>
        <dbReference type="Pfam" id="PF05175"/>
    </source>
</evidence>
<protein>
    <submittedName>
        <fullName evidence="3">tRNA1(Val) (Adenine(37)-N6)-methyltransferase</fullName>
        <ecNumber evidence="3">2.1.1.223</ecNumber>
    </submittedName>
</protein>
<dbReference type="Pfam" id="PF05175">
    <property type="entry name" value="MTS"/>
    <property type="match status" value="1"/>
</dbReference>
<dbReference type="Proteomes" id="UP001595755">
    <property type="component" value="Unassembled WGS sequence"/>
</dbReference>
<dbReference type="EMBL" id="JBHSED010000012">
    <property type="protein sequence ID" value="MFC4303336.1"/>
    <property type="molecule type" value="Genomic_DNA"/>
</dbReference>
<dbReference type="CDD" id="cd02440">
    <property type="entry name" value="AdoMet_MTases"/>
    <property type="match status" value="1"/>
</dbReference>
<dbReference type="RefSeq" id="WP_204605225.1">
    <property type="nucleotide sequence ID" value="NZ_JBHSED010000012.1"/>
</dbReference>
<dbReference type="GO" id="GO:0008168">
    <property type="term" value="F:methyltransferase activity"/>
    <property type="evidence" value="ECO:0007669"/>
    <property type="project" value="UniProtKB-KW"/>
</dbReference>
<evidence type="ECO:0000256" key="1">
    <source>
        <dbReference type="SAM" id="MobiDB-lite"/>
    </source>
</evidence>
<dbReference type="InterPro" id="IPR029063">
    <property type="entry name" value="SAM-dependent_MTases_sf"/>
</dbReference>
<evidence type="ECO:0000313" key="3">
    <source>
        <dbReference type="EMBL" id="MFC4303336.1"/>
    </source>
</evidence>
<reference evidence="4" key="1">
    <citation type="journal article" date="2019" name="Int. J. Syst. Evol. Microbiol.">
        <title>The Global Catalogue of Microorganisms (GCM) 10K type strain sequencing project: providing services to taxonomists for standard genome sequencing and annotation.</title>
        <authorList>
            <consortium name="The Broad Institute Genomics Platform"/>
            <consortium name="The Broad Institute Genome Sequencing Center for Infectious Disease"/>
            <person name="Wu L."/>
            <person name="Ma J."/>
        </authorList>
    </citation>
    <scope>NUCLEOTIDE SEQUENCE [LARGE SCALE GENOMIC DNA]</scope>
    <source>
        <strain evidence="4">CGMCC 4.1641</strain>
    </source>
</reference>
<name>A0ABV8S7J1_9BACL</name>
<dbReference type="SUPFAM" id="SSF53335">
    <property type="entry name" value="S-adenosyl-L-methionine-dependent methyltransferases"/>
    <property type="match status" value="1"/>
</dbReference>
<dbReference type="EC" id="2.1.1.223" evidence="3"/>
<keyword evidence="3" id="KW-0808">Transferase</keyword>
<comment type="caution">
    <text evidence="3">The sequence shown here is derived from an EMBL/GenBank/DDBJ whole genome shotgun (WGS) entry which is preliminary data.</text>
</comment>
<dbReference type="InterPro" id="IPR007848">
    <property type="entry name" value="Small_mtfrase_dom"/>
</dbReference>
<dbReference type="GO" id="GO:0032259">
    <property type="term" value="P:methylation"/>
    <property type="evidence" value="ECO:0007669"/>
    <property type="project" value="UniProtKB-KW"/>
</dbReference>
<dbReference type="PANTHER" id="PTHR47739:SF1">
    <property type="entry name" value="TRNA1(VAL) (ADENINE(37)-N6)-METHYLTRANSFERASE"/>
    <property type="match status" value="1"/>
</dbReference>
<dbReference type="InterPro" id="IPR050210">
    <property type="entry name" value="tRNA_Adenine-N(6)_MTase"/>
</dbReference>